<dbReference type="GO" id="GO:0003841">
    <property type="term" value="F:1-acylglycerol-3-phosphate O-acyltransferase activity"/>
    <property type="evidence" value="ECO:0007669"/>
    <property type="project" value="UniProtKB-UniRule"/>
</dbReference>
<dbReference type="GO" id="GO:0016020">
    <property type="term" value="C:membrane"/>
    <property type="evidence" value="ECO:0007669"/>
    <property type="project" value="InterPro"/>
</dbReference>
<gene>
    <name evidence="6" type="ORF">SAMN04488123_10181</name>
</gene>
<dbReference type="GO" id="GO:0006654">
    <property type="term" value="P:phosphatidic acid biosynthetic process"/>
    <property type="evidence" value="ECO:0007669"/>
    <property type="project" value="TreeGrafter"/>
</dbReference>
<dbReference type="RefSeq" id="WP_090395581.1">
    <property type="nucleotide sequence ID" value="NZ_FNEN01000001.1"/>
</dbReference>
<evidence type="ECO:0000313" key="6">
    <source>
        <dbReference type="EMBL" id="SDI27300.1"/>
    </source>
</evidence>
<keyword evidence="7" id="KW-1185">Reference proteome</keyword>
<protein>
    <recommendedName>
        <fullName evidence="4">1-acyl-sn-glycerol-3-phosphate acyltransferase</fullName>
        <ecNumber evidence="4">2.3.1.51</ecNumber>
    </recommendedName>
</protein>
<accession>A0A1G8J9H3</accession>
<reference evidence="6 7" key="1">
    <citation type="submission" date="2016-10" db="EMBL/GenBank/DDBJ databases">
        <authorList>
            <person name="de Groot N.N."/>
        </authorList>
    </citation>
    <scope>NUCLEOTIDE SEQUENCE [LARGE SCALE GENOMIC DNA]</scope>
    <source>
        <strain evidence="6 7">DSM 21771</strain>
    </source>
</reference>
<dbReference type="EC" id="2.3.1.51" evidence="4"/>
<dbReference type="SMART" id="SM00563">
    <property type="entry name" value="PlsC"/>
    <property type="match status" value="1"/>
</dbReference>
<comment type="catalytic activity">
    <reaction evidence="4">
        <text>a 1-acyl-sn-glycero-3-phosphate + an acyl-CoA = a 1,2-diacyl-sn-glycero-3-phosphate + CoA</text>
        <dbReference type="Rhea" id="RHEA:19709"/>
        <dbReference type="ChEBI" id="CHEBI:57287"/>
        <dbReference type="ChEBI" id="CHEBI:57970"/>
        <dbReference type="ChEBI" id="CHEBI:58342"/>
        <dbReference type="ChEBI" id="CHEBI:58608"/>
        <dbReference type="EC" id="2.3.1.51"/>
    </reaction>
</comment>
<dbReference type="NCBIfam" id="TIGR00530">
    <property type="entry name" value="AGP_acyltrn"/>
    <property type="match status" value="1"/>
</dbReference>
<organism evidence="6 7">
    <name type="scientific">Natribacillus halophilus</name>
    <dbReference type="NCBI Taxonomy" id="549003"/>
    <lineage>
        <taxon>Bacteria</taxon>
        <taxon>Bacillati</taxon>
        <taxon>Bacillota</taxon>
        <taxon>Bacilli</taxon>
        <taxon>Bacillales</taxon>
        <taxon>Bacillaceae</taxon>
        <taxon>Natribacillus</taxon>
    </lineage>
</organism>
<name>A0A1G8J9H3_9BACI</name>
<evidence type="ECO:0000313" key="7">
    <source>
        <dbReference type="Proteomes" id="UP000198853"/>
    </source>
</evidence>
<comment type="domain">
    <text evidence="4">The HXXXXD motif is essential for acyltransferase activity and may constitute the binding site for the phosphate moiety of the glycerol-3-phosphate.</text>
</comment>
<feature type="domain" description="Phospholipid/glycerol acyltransferase" evidence="5">
    <location>
        <begin position="33"/>
        <end position="146"/>
    </location>
</feature>
<dbReference type="Pfam" id="PF01553">
    <property type="entry name" value="Acyltransferase"/>
    <property type="match status" value="1"/>
</dbReference>
<keyword evidence="4" id="KW-0443">Lipid metabolism</keyword>
<dbReference type="SUPFAM" id="SSF69593">
    <property type="entry name" value="Glycerol-3-phosphate (1)-acyltransferase"/>
    <property type="match status" value="1"/>
</dbReference>
<evidence type="ECO:0000256" key="3">
    <source>
        <dbReference type="ARBA" id="ARBA00023315"/>
    </source>
</evidence>
<sequence length="202" mass="23008">MLYWLLKPVGIMIMFSLFKIRVSGQDRVPHGSVIIAANHDSYFDPIILSGVFKKPIHFMAKTELFSHRFGSWFLRQLHAIPVDRKSGIVIRPVRQALNTIEQGELFGIFPEGTRCKPGETVRPKKGVAFLGRKTEVPIVPVTIIKGKKVLWRRPVKVVIGEAIAPGDFPSADDEWMSRYVMAQIRERSEDEELEWLGKPSEN</sequence>
<keyword evidence="3 4" id="KW-0012">Acyltransferase</keyword>
<evidence type="ECO:0000259" key="5">
    <source>
        <dbReference type="SMART" id="SM00563"/>
    </source>
</evidence>
<evidence type="ECO:0000256" key="4">
    <source>
        <dbReference type="RuleBase" id="RU361267"/>
    </source>
</evidence>
<dbReference type="AlphaFoldDB" id="A0A1G8J9H3"/>
<evidence type="ECO:0000256" key="1">
    <source>
        <dbReference type="ARBA" id="ARBA00008655"/>
    </source>
</evidence>
<proteinExistence type="inferred from homology"/>
<keyword evidence="4" id="KW-0444">Lipid biosynthesis</keyword>
<keyword evidence="4" id="KW-0594">Phospholipid biosynthesis</keyword>
<dbReference type="EMBL" id="FNEN01000001">
    <property type="protein sequence ID" value="SDI27300.1"/>
    <property type="molecule type" value="Genomic_DNA"/>
</dbReference>
<dbReference type="Proteomes" id="UP000198853">
    <property type="component" value="Unassembled WGS sequence"/>
</dbReference>
<dbReference type="PANTHER" id="PTHR10434:SF11">
    <property type="entry name" value="1-ACYL-SN-GLYCEROL-3-PHOSPHATE ACYLTRANSFERASE"/>
    <property type="match status" value="1"/>
</dbReference>
<dbReference type="InterPro" id="IPR004552">
    <property type="entry name" value="AGP_acyltrans"/>
</dbReference>
<evidence type="ECO:0000256" key="2">
    <source>
        <dbReference type="ARBA" id="ARBA00022679"/>
    </source>
</evidence>
<keyword evidence="2 4" id="KW-0808">Transferase</keyword>
<comment type="similarity">
    <text evidence="1 4">Belongs to the 1-acyl-sn-glycerol-3-phosphate acyltransferase family.</text>
</comment>
<dbReference type="InterPro" id="IPR002123">
    <property type="entry name" value="Plipid/glycerol_acylTrfase"/>
</dbReference>
<dbReference type="OrthoDB" id="9803035at2"/>
<dbReference type="PANTHER" id="PTHR10434">
    <property type="entry name" value="1-ACYL-SN-GLYCEROL-3-PHOSPHATE ACYLTRANSFERASE"/>
    <property type="match status" value="1"/>
</dbReference>
<dbReference type="CDD" id="cd07989">
    <property type="entry name" value="LPLAT_AGPAT-like"/>
    <property type="match status" value="1"/>
</dbReference>
<keyword evidence="4" id="KW-1208">Phospholipid metabolism</keyword>